<proteinExistence type="predicted"/>
<evidence type="ECO:0000313" key="3">
    <source>
        <dbReference type="Proteomes" id="UP000249130"/>
    </source>
</evidence>
<gene>
    <name evidence="2" type="ORF">CH341_18460</name>
</gene>
<name>A0A327KY16_9BRAD</name>
<feature type="compositionally biased region" description="Basic and acidic residues" evidence="1">
    <location>
        <begin position="107"/>
        <end position="120"/>
    </location>
</feature>
<dbReference type="EMBL" id="NPEX01000137">
    <property type="protein sequence ID" value="RAI42643.1"/>
    <property type="molecule type" value="Genomic_DNA"/>
</dbReference>
<reference evidence="2 3" key="1">
    <citation type="submission" date="2017-07" db="EMBL/GenBank/DDBJ databases">
        <title>Draft Genome Sequences of Select Purple Nonsulfur Bacteria.</title>
        <authorList>
            <person name="Lasarre B."/>
            <person name="Mckinlay J.B."/>
        </authorList>
    </citation>
    <scope>NUCLEOTIDE SEQUENCE [LARGE SCALE GENOMIC DNA]</scope>
    <source>
        <strain evidence="2 3">DSM 5909</strain>
    </source>
</reference>
<evidence type="ECO:0000256" key="1">
    <source>
        <dbReference type="SAM" id="MobiDB-lite"/>
    </source>
</evidence>
<feature type="region of interest" description="Disordered" evidence="1">
    <location>
        <begin position="85"/>
        <end position="120"/>
    </location>
</feature>
<comment type="caution">
    <text evidence="2">The sequence shown here is derived from an EMBL/GenBank/DDBJ whole genome shotgun (WGS) entry which is preliminary data.</text>
</comment>
<accession>A0A327KY16</accession>
<dbReference type="Proteomes" id="UP000249130">
    <property type="component" value="Unassembled WGS sequence"/>
</dbReference>
<organism evidence="2 3">
    <name type="scientific">Rhodoplanes roseus</name>
    <dbReference type="NCBI Taxonomy" id="29409"/>
    <lineage>
        <taxon>Bacteria</taxon>
        <taxon>Pseudomonadati</taxon>
        <taxon>Pseudomonadota</taxon>
        <taxon>Alphaproteobacteria</taxon>
        <taxon>Hyphomicrobiales</taxon>
        <taxon>Nitrobacteraceae</taxon>
        <taxon>Rhodoplanes</taxon>
    </lineage>
</organism>
<sequence>MPGGRDVNDIRSATPATPLSAFADEVAGLAARIRQTRFRGSERYVMDTDSLRRELTDLSERMRRVASEAMPSSPASAPAIAAVFGSPDDRMDRPALRRPVFTSTTDQHGRPVVVERRRRG</sequence>
<keyword evidence="3" id="KW-1185">Reference proteome</keyword>
<dbReference type="AlphaFoldDB" id="A0A327KY16"/>
<evidence type="ECO:0000313" key="2">
    <source>
        <dbReference type="EMBL" id="RAI42643.1"/>
    </source>
</evidence>
<protein>
    <submittedName>
        <fullName evidence="2">Uncharacterized protein</fullName>
    </submittedName>
</protein>